<keyword evidence="2" id="KW-1185">Reference proteome</keyword>
<evidence type="ECO:0000313" key="2">
    <source>
        <dbReference type="Proteomes" id="UP000005326"/>
    </source>
</evidence>
<proteinExistence type="predicted"/>
<dbReference type="AlphaFoldDB" id="B0MQW1"/>
<organism evidence="1 2">
    <name type="scientific">[Eubacterium] siraeum DSM 15702</name>
    <dbReference type="NCBI Taxonomy" id="428128"/>
    <lineage>
        <taxon>Bacteria</taxon>
        <taxon>Bacillati</taxon>
        <taxon>Bacillota</taxon>
        <taxon>Clostridia</taxon>
        <taxon>Eubacteriales</taxon>
        <taxon>Oscillospiraceae</taxon>
        <taxon>Oscillospiraceae incertae sedis</taxon>
    </lineage>
</organism>
<dbReference type="EMBL" id="ABCA03000053">
    <property type="protein sequence ID" value="EDR99878.1"/>
    <property type="molecule type" value="Genomic_DNA"/>
</dbReference>
<evidence type="ECO:0000313" key="1">
    <source>
        <dbReference type="EMBL" id="EDR99878.1"/>
    </source>
</evidence>
<gene>
    <name evidence="1" type="ORF">EUBSIR_02228</name>
</gene>
<reference evidence="1" key="1">
    <citation type="submission" date="2007-10" db="EMBL/GenBank/DDBJ databases">
        <authorList>
            <person name="Fulton L."/>
            <person name="Clifton S."/>
            <person name="Fulton B."/>
            <person name="Xu J."/>
            <person name="Minx P."/>
            <person name="Pepin K.H."/>
            <person name="Johnson M."/>
            <person name="Thiruvilangam P."/>
            <person name="Bhonagiri V."/>
            <person name="Nash W.E."/>
            <person name="Mardis E.R."/>
            <person name="Wilson R.K."/>
        </authorList>
    </citation>
    <scope>NUCLEOTIDE SEQUENCE [LARGE SCALE GENOMIC DNA]</scope>
    <source>
        <strain evidence="1">DSM 15702</strain>
    </source>
</reference>
<sequence length="39" mass="4565">MGIGIENLLYFYKTDFFYRLKLCNGVQSFLQCAYSAFSL</sequence>
<protein>
    <submittedName>
        <fullName evidence="1">Uncharacterized protein</fullName>
    </submittedName>
</protein>
<accession>B0MQW1</accession>
<dbReference type="Proteomes" id="UP000005326">
    <property type="component" value="Unassembled WGS sequence"/>
</dbReference>
<comment type="caution">
    <text evidence="1">The sequence shown here is derived from an EMBL/GenBank/DDBJ whole genome shotgun (WGS) entry which is preliminary data.</text>
</comment>
<name>B0MQW1_9FIRM</name>
<reference evidence="1" key="2">
    <citation type="submission" date="2014-06" db="EMBL/GenBank/DDBJ databases">
        <title>Draft genome sequence of Eubacterium siraeum (DSM 15702).</title>
        <authorList>
            <person name="Sudarsanam P."/>
            <person name="Ley R."/>
            <person name="Guruge J."/>
            <person name="Turnbaugh P.J."/>
            <person name="Mahowald M."/>
            <person name="Liep D."/>
            <person name="Gordon J."/>
        </authorList>
    </citation>
    <scope>NUCLEOTIDE SEQUENCE</scope>
    <source>
        <strain evidence="1">DSM 15702</strain>
    </source>
</reference>